<dbReference type="EMBL" id="JARJLG010000197">
    <property type="protein sequence ID" value="KAJ7729519.1"/>
    <property type="molecule type" value="Genomic_DNA"/>
</dbReference>
<name>A0AAD7MR89_9AGAR</name>
<evidence type="ECO:0000313" key="2">
    <source>
        <dbReference type="Proteomes" id="UP001215280"/>
    </source>
</evidence>
<sequence>MEFGEEGEILEAEGVSVNPALAALFFSREEAEGAIKSWAPVITDPTPPLPATSEWYWNLDWLNKAIIVCDDPCAILQMKTWVVVSGITDVVFLFNMAIRYGVPFKLMVKQSDVRKIDLVELHIQASWVEALQGLYAPGFTETNLDYGKGGATTYHRYRDQVDALLKCPHTTAFIAAGGILSFLAQLYDDEIVSRF</sequence>
<organism evidence="1 2">
    <name type="scientific">Mycena maculata</name>
    <dbReference type="NCBI Taxonomy" id="230809"/>
    <lineage>
        <taxon>Eukaryota</taxon>
        <taxon>Fungi</taxon>
        <taxon>Dikarya</taxon>
        <taxon>Basidiomycota</taxon>
        <taxon>Agaricomycotina</taxon>
        <taxon>Agaricomycetes</taxon>
        <taxon>Agaricomycetidae</taxon>
        <taxon>Agaricales</taxon>
        <taxon>Marasmiineae</taxon>
        <taxon>Mycenaceae</taxon>
        <taxon>Mycena</taxon>
    </lineage>
</organism>
<comment type="caution">
    <text evidence="1">The sequence shown here is derived from an EMBL/GenBank/DDBJ whole genome shotgun (WGS) entry which is preliminary data.</text>
</comment>
<gene>
    <name evidence="1" type="ORF">DFH07DRAFT_969483</name>
</gene>
<dbReference type="Proteomes" id="UP001215280">
    <property type="component" value="Unassembled WGS sequence"/>
</dbReference>
<dbReference type="AlphaFoldDB" id="A0AAD7MR89"/>
<proteinExistence type="predicted"/>
<accession>A0AAD7MR89</accession>
<protein>
    <submittedName>
        <fullName evidence="1">Uncharacterized protein</fullName>
    </submittedName>
</protein>
<evidence type="ECO:0000313" key="1">
    <source>
        <dbReference type="EMBL" id="KAJ7729519.1"/>
    </source>
</evidence>
<reference evidence="1" key="1">
    <citation type="submission" date="2023-03" db="EMBL/GenBank/DDBJ databases">
        <title>Massive genome expansion in bonnet fungi (Mycena s.s.) driven by repeated elements and novel gene families across ecological guilds.</title>
        <authorList>
            <consortium name="Lawrence Berkeley National Laboratory"/>
            <person name="Harder C.B."/>
            <person name="Miyauchi S."/>
            <person name="Viragh M."/>
            <person name="Kuo A."/>
            <person name="Thoen E."/>
            <person name="Andreopoulos B."/>
            <person name="Lu D."/>
            <person name="Skrede I."/>
            <person name="Drula E."/>
            <person name="Henrissat B."/>
            <person name="Morin E."/>
            <person name="Kohler A."/>
            <person name="Barry K."/>
            <person name="LaButti K."/>
            <person name="Morin E."/>
            <person name="Salamov A."/>
            <person name="Lipzen A."/>
            <person name="Mereny Z."/>
            <person name="Hegedus B."/>
            <person name="Baldrian P."/>
            <person name="Stursova M."/>
            <person name="Weitz H."/>
            <person name="Taylor A."/>
            <person name="Grigoriev I.V."/>
            <person name="Nagy L.G."/>
            <person name="Martin F."/>
            <person name="Kauserud H."/>
        </authorList>
    </citation>
    <scope>NUCLEOTIDE SEQUENCE</scope>
    <source>
        <strain evidence="1">CBHHK188m</strain>
    </source>
</reference>
<keyword evidence="2" id="KW-1185">Reference proteome</keyword>